<dbReference type="SMART" id="SM00292">
    <property type="entry name" value="BRCT"/>
    <property type="match status" value="3"/>
</dbReference>
<dbReference type="OrthoDB" id="342264at2759"/>
<dbReference type="GO" id="GO:0006974">
    <property type="term" value="P:DNA damage response"/>
    <property type="evidence" value="ECO:0007669"/>
    <property type="project" value="UniProtKB-KW"/>
</dbReference>
<evidence type="ECO:0000256" key="4">
    <source>
        <dbReference type="ARBA" id="ARBA00023858"/>
    </source>
</evidence>
<dbReference type="InterPro" id="IPR036420">
    <property type="entry name" value="BRCT_dom_sf"/>
</dbReference>
<feature type="region of interest" description="Disordered" evidence="6">
    <location>
        <begin position="238"/>
        <end position="263"/>
    </location>
</feature>
<dbReference type="Gene3D" id="3.40.50.10190">
    <property type="entry name" value="BRCT domain"/>
    <property type="match status" value="3"/>
</dbReference>
<organism evidence="8 9">
    <name type="scientific">Mytilus edulis</name>
    <name type="common">Blue mussel</name>
    <dbReference type="NCBI Taxonomy" id="6550"/>
    <lineage>
        <taxon>Eukaryota</taxon>
        <taxon>Metazoa</taxon>
        <taxon>Spiralia</taxon>
        <taxon>Lophotrochozoa</taxon>
        <taxon>Mollusca</taxon>
        <taxon>Bivalvia</taxon>
        <taxon>Autobranchia</taxon>
        <taxon>Pteriomorphia</taxon>
        <taxon>Mytilida</taxon>
        <taxon>Mytiloidea</taxon>
        <taxon>Mytilidae</taxon>
        <taxon>Mytilinae</taxon>
        <taxon>Mytilus</taxon>
    </lineage>
</organism>
<evidence type="ECO:0000256" key="3">
    <source>
        <dbReference type="ARBA" id="ARBA00023242"/>
    </source>
</evidence>
<accession>A0A8S3TGF6</accession>
<evidence type="ECO:0000256" key="2">
    <source>
        <dbReference type="ARBA" id="ARBA00022763"/>
    </source>
</evidence>
<feature type="compositionally biased region" description="Polar residues" evidence="6">
    <location>
        <begin position="52"/>
        <end position="61"/>
    </location>
</feature>
<dbReference type="Pfam" id="PF00533">
    <property type="entry name" value="BRCT"/>
    <property type="match status" value="1"/>
</dbReference>
<dbReference type="PROSITE" id="PS50172">
    <property type="entry name" value="BRCT"/>
    <property type="match status" value="2"/>
</dbReference>
<feature type="compositionally biased region" description="Gly residues" evidence="6">
    <location>
        <begin position="1"/>
        <end position="10"/>
    </location>
</feature>
<feature type="region of interest" description="Disordered" evidence="6">
    <location>
        <begin position="102"/>
        <end position="123"/>
    </location>
</feature>
<evidence type="ECO:0000313" key="9">
    <source>
        <dbReference type="Proteomes" id="UP000683360"/>
    </source>
</evidence>
<keyword evidence="9" id="KW-1185">Reference proteome</keyword>
<dbReference type="CDD" id="cd17712">
    <property type="entry name" value="BRCT_PAXIP1_rpt5"/>
    <property type="match status" value="1"/>
</dbReference>
<dbReference type="Pfam" id="PF16770">
    <property type="entry name" value="RTT107_BRCT_5"/>
    <property type="match status" value="1"/>
</dbReference>
<evidence type="ECO:0000256" key="5">
    <source>
        <dbReference type="ARBA" id="ARBA00030146"/>
    </source>
</evidence>
<dbReference type="SUPFAM" id="SSF52113">
    <property type="entry name" value="BRCT domain"/>
    <property type="match status" value="2"/>
</dbReference>
<feature type="domain" description="BRCT" evidence="7">
    <location>
        <begin position="140"/>
        <end position="228"/>
    </location>
</feature>
<name>A0A8S3TGF6_MYTED</name>
<sequence>MSKQGVGVGSRSGHIPVPRMPSMPPYPLPPQLQQFQQGGAPQQFQQGAPPHLSQQGGAPHLSQQDFLSHMRTLRNITNNEMRQARPPPPTNKVSQMLGLNMQVPHRQPPPRYTPPSPQKMGTQQLQQSPYWGHEPSDNVPADMCLLGCVFFITDYQKILGQEQIDNWKKVIEQHGGQVDTSYSNRITHILAANQHSDVFHLYSFVIKSFAFLFEVGWRSPLKIQRETWKKFLPQQKFRSAPAPGQDNNVENTEPPAKKKKQENEEISIQITNANGPRVLFTGFMKGLAKKLQANVIQLGGMVTENPKQCTHVVAPAISRTMKFFIAVNVCKYVVTKEWLEDSMAKNRFADPNMYALRDIKAETEMQCNLQDSISRAQAKPLFQDVTIYATPSIVPPISDLTKIVGTAGGTVVKRLPSIPLLQEKDDQGNPTHIVVTCEDDVPMLRNIIAKKITIHNAEFVLTGVMRQTLDFKAFVIDVH</sequence>
<feature type="compositionally biased region" description="Pro residues" evidence="6">
    <location>
        <begin position="106"/>
        <end position="117"/>
    </location>
</feature>
<dbReference type="PANTHER" id="PTHR23196">
    <property type="entry name" value="PAX TRANSCRIPTION ACTIVATION DOMAIN INTERACTING PROTEIN"/>
    <property type="match status" value="1"/>
</dbReference>
<dbReference type="InterPro" id="IPR001357">
    <property type="entry name" value="BRCT_dom"/>
</dbReference>
<dbReference type="EMBL" id="CAJPWZ010002076">
    <property type="protein sequence ID" value="CAG2230619.1"/>
    <property type="molecule type" value="Genomic_DNA"/>
</dbReference>
<dbReference type="AlphaFoldDB" id="A0A8S3TGF6"/>
<dbReference type="Pfam" id="PF16589">
    <property type="entry name" value="BRCT_2"/>
    <property type="match status" value="1"/>
</dbReference>
<dbReference type="Proteomes" id="UP000683360">
    <property type="component" value="Unassembled WGS sequence"/>
</dbReference>
<proteinExistence type="predicted"/>
<evidence type="ECO:0000259" key="7">
    <source>
        <dbReference type="PROSITE" id="PS50172"/>
    </source>
</evidence>
<gene>
    <name evidence="8" type="ORF">MEDL_43442</name>
</gene>
<feature type="compositionally biased region" description="Low complexity" evidence="6">
    <location>
        <begin position="31"/>
        <end position="50"/>
    </location>
</feature>
<dbReference type="CDD" id="cd17711">
    <property type="entry name" value="BRCT_PAXIP1_rpt3"/>
    <property type="match status" value="1"/>
</dbReference>
<feature type="domain" description="BRCT" evidence="7">
    <location>
        <begin position="290"/>
        <end position="356"/>
    </location>
</feature>
<reference evidence="8" key="1">
    <citation type="submission" date="2021-03" db="EMBL/GenBank/DDBJ databases">
        <authorList>
            <person name="Bekaert M."/>
        </authorList>
    </citation>
    <scope>NUCLEOTIDE SEQUENCE</scope>
</reference>
<feature type="region of interest" description="Disordered" evidence="6">
    <location>
        <begin position="1"/>
        <end position="61"/>
    </location>
</feature>
<comment type="caution">
    <text evidence="8">The sequence shown here is derived from an EMBL/GenBank/DDBJ whole genome shotgun (WGS) entry which is preliminary data.</text>
</comment>
<keyword evidence="2" id="KW-0227">DNA damage</keyword>
<dbReference type="InterPro" id="IPR051579">
    <property type="entry name" value="DDR_Transcriptional_Reg"/>
</dbReference>
<evidence type="ECO:0000256" key="1">
    <source>
        <dbReference type="ARBA" id="ARBA00004123"/>
    </source>
</evidence>
<dbReference type="GO" id="GO:0044666">
    <property type="term" value="C:MLL3/4 complex"/>
    <property type="evidence" value="ECO:0007669"/>
    <property type="project" value="TreeGrafter"/>
</dbReference>
<evidence type="ECO:0000313" key="8">
    <source>
        <dbReference type="EMBL" id="CAG2230619.1"/>
    </source>
</evidence>
<comment type="subcellular location">
    <subcellularLocation>
        <location evidence="1">Nucleus</location>
    </subcellularLocation>
</comment>
<keyword evidence="3" id="KW-0539">Nucleus</keyword>
<protein>
    <recommendedName>
        <fullName evidence="4">PAX-interacting protein 1</fullName>
    </recommendedName>
    <alternativeName>
        <fullName evidence="5">PAX transactivation activation domain-interacting protein</fullName>
    </alternativeName>
</protein>
<evidence type="ECO:0000256" key="6">
    <source>
        <dbReference type="SAM" id="MobiDB-lite"/>
    </source>
</evidence>
<dbReference type="PANTHER" id="PTHR23196:SF1">
    <property type="entry name" value="PAX-INTERACTING PROTEIN 1"/>
    <property type="match status" value="1"/>
</dbReference>
<feature type="compositionally biased region" description="Pro residues" evidence="6">
    <location>
        <begin position="18"/>
        <end position="30"/>
    </location>
</feature>